<feature type="domain" description="BTB" evidence="1">
    <location>
        <begin position="622"/>
        <end position="697"/>
    </location>
</feature>
<dbReference type="InterPro" id="IPR011333">
    <property type="entry name" value="SKP1/BTB/POZ_sf"/>
</dbReference>
<comment type="caution">
    <text evidence="3">The sequence shown here is derived from an EMBL/GenBank/DDBJ whole genome shotgun (WGS) entry which is preliminary data.</text>
</comment>
<dbReference type="EMBL" id="JBICCN010000140">
    <property type="protein sequence ID" value="KAL3090688.1"/>
    <property type="molecule type" value="Genomic_DNA"/>
</dbReference>
<dbReference type="Gene3D" id="2.60.210.10">
    <property type="entry name" value="Apoptosis, Tumor Necrosis Factor Receptor Associated Protein 2, Chain A"/>
    <property type="match status" value="3"/>
</dbReference>
<feature type="domain" description="BTB" evidence="1">
    <location>
        <begin position="19"/>
        <end position="96"/>
    </location>
</feature>
<dbReference type="PROSITE" id="PS50144">
    <property type="entry name" value="MATH"/>
    <property type="match status" value="2"/>
</dbReference>
<protein>
    <recommendedName>
        <fullName evidence="5">BTB domain-containing protein</fullName>
    </recommendedName>
</protein>
<dbReference type="Gene3D" id="3.30.710.10">
    <property type="entry name" value="Potassium Channel Kv1.1, Chain A"/>
    <property type="match status" value="2"/>
</dbReference>
<dbReference type="SMART" id="SM00061">
    <property type="entry name" value="MATH"/>
    <property type="match status" value="3"/>
</dbReference>
<dbReference type="PROSITE" id="PS50097">
    <property type="entry name" value="BTB"/>
    <property type="match status" value="2"/>
</dbReference>
<dbReference type="Pfam" id="PF07707">
    <property type="entry name" value="BACK"/>
    <property type="match status" value="1"/>
</dbReference>
<dbReference type="InterPro" id="IPR011705">
    <property type="entry name" value="BACK"/>
</dbReference>
<dbReference type="Proteomes" id="UP001620645">
    <property type="component" value="Unassembled WGS sequence"/>
</dbReference>
<reference evidence="3 4" key="1">
    <citation type="submission" date="2024-10" db="EMBL/GenBank/DDBJ databases">
        <authorList>
            <person name="Kim D."/>
        </authorList>
    </citation>
    <scope>NUCLEOTIDE SEQUENCE [LARGE SCALE GENOMIC DNA]</scope>
    <source>
        <strain evidence="3">Taebaek</strain>
    </source>
</reference>
<accession>A0ABD2JJB6</accession>
<dbReference type="Pfam" id="PF22486">
    <property type="entry name" value="MATH_2"/>
    <property type="match status" value="3"/>
</dbReference>
<dbReference type="Gene3D" id="1.25.40.420">
    <property type="match status" value="1"/>
</dbReference>
<dbReference type="Pfam" id="PF00651">
    <property type="entry name" value="BTB"/>
    <property type="match status" value="2"/>
</dbReference>
<evidence type="ECO:0000259" key="1">
    <source>
        <dbReference type="PROSITE" id="PS50097"/>
    </source>
</evidence>
<dbReference type="InterPro" id="IPR000210">
    <property type="entry name" value="BTB/POZ_dom"/>
</dbReference>
<evidence type="ECO:0000313" key="3">
    <source>
        <dbReference type="EMBL" id="KAL3090688.1"/>
    </source>
</evidence>
<dbReference type="SUPFAM" id="SSF49599">
    <property type="entry name" value="TRAF domain-like"/>
    <property type="match status" value="3"/>
</dbReference>
<evidence type="ECO:0000259" key="2">
    <source>
        <dbReference type="PROSITE" id="PS50144"/>
    </source>
</evidence>
<dbReference type="PANTHER" id="PTHR45774">
    <property type="entry name" value="BTB/POZ DOMAIN-CONTAINING"/>
    <property type="match status" value="1"/>
</dbReference>
<organism evidence="3 4">
    <name type="scientific">Heterodera schachtii</name>
    <name type="common">Sugarbeet cyst nematode worm</name>
    <name type="synonym">Tylenchus schachtii</name>
    <dbReference type="NCBI Taxonomy" id="97005"/>
    <lineage>
        <taxon>Eukaryota</taxon>
        <taxon>Metazoa</taxon>
        <taxon>Ecdysozoa</taxon>
        <taxon>Nematoda</taxon>
        <taxon>Chromadorea</taxon>
        <taxon>Rhabditida</taxon>
        <taxon>Tylenchina</taxon>
        <taxon>Tylenchomorpha</taxon>
        <taxon>Tylenchoidea</taxon>
        <taxon>Heteroderidae</taxon>
        <taxon>Heteroderinae</taxon>
        <taxon>Heterodera</taxon>
    </lineage>
</organism>
<evidence type="ECO:0000313" key="4">
    <source>
        <dbReference type="Proteomes" id="UP001620645"/>
    </source>
</evidence>
<dbReference type="SMART" id="SM00875">
    <property type="entry name" value="BACK"/>
    <property type="match status" value="1"/>
</dbReference>
<dbReference type="PANTHER" id="PTHR45774:SF3">
    <property type="entry name" value="BTB (POZ) DOMAIN-CONTAINING 2B-RELATED"/>
    <property type="match status" value="1"/>
</dbReference>
<proteinExistence type="predicted"/>
<dbReference type="InterPro" id="IPR008974">
    <property type="entry name" value="TRAF-like"/>
</dbReference>
<dbReference type="SUPFAM" id="SSF54695">
    <property type="entry name" value="POZ domain"/>
    <property type="match status" value="2"/>
</dbReference>
<evidence type="ECO:0008006" key="5">
    <source>
        <dbReference type="Google" id="ProtNLM"/>
    </source>
</evidence>
<feature type="domain" description="MATH" evidence="2">
    <location>
        <begin position="441"/>
        <end position="575"/>
    </location>
</feature>
<name>A0ABD2JJB6_HETSC</name>
<sequence length="1006" mass="114244">MSKSVLDRMKHLLSTGEDADVYFLVGDGDEKELVPAHKLILKSASDVFAAMFRFDAKKEKAEFASADCPVEVPDVEAAAFKVMLSFIYTEELNELNGENAMALLYAAKKYNIPGLVNASLQIPISELYSVFFAFAQARLFDLENFANCCLAYIGKNADDLLKSEEFLQIDQTLLCKILECDELQISGEISIWKAALRWADEKCRENGIECSAENRRQMLGPALFKIRFPLFSIEEFSKKIVPFGVLSKDEVIAIYQFNSLPNYHGISDGIFPMPLPTNGRISDRKEGTLLMDIEKVSEFAREAVGNSRHSEKVYINGLPWKIWAKIKTKIGSTDNDKWLGIYLSCAVTKEDLNWRCCVRSATFQIISQKNGPENSIGIICDRLFDNKSTSWGFPNFISFAELMYPSKGFYDKCKDKVTLAIDVILKDEKTEKSILDQSKSRGILLMEIEKVTEFAREIFGCERKSETVHIKGLPWKIWAQIKKKNGDTDNKKWLGIYLLCNAPKEDKNWSCKCSATFRIVSQKNDVLDCKQEFNDCVFDNKKNHSGYANFISFAELINPSKGFYDKSEDKVTLVIDVTVKEAKHYWARYFFPCETDSSDDETDEGHSVVDRMKHLLSTGEDADVYFLVGGGDAKELLQAHKLIMKSASDVFEAMFRFDAKNEKAEFASSNCPVVEVPDVEAAAFKVMLSFIYADDLSGLNGDNAMAVLYAAKKYIIPGLVRRSLKIPISKLRNVFLAFAQARLFDFEDYCNDCLTYIDKNAETLLKSEEFLQIDQKILSENRRQMLGPALFKIRFPLLSSEDFSEKIVPSGILTKNEVTNVEQYHTNPNFCAISNGLLYPLKFPSHERVWAFGIIAMDIEKVSEFAGTRLANYRKSEAVHIGGVAWKMVAHMNTRYEDIADNEMCFYLHCDASKKGRNWSCECSAYFRIVSQKCDGPENGIETHFSNIFDTSDYHFNYCITFAKLMDEDNGLWDKSEDKVTLAIDLMVKETKTDKPEAFEGLFVLM</sequence>
<gene>
    <name evidence="3" type="ORF">niasHS_004480</name>
</gene>
<dbReference type="InterPro" id="IPR002083">
    <property type="entry name" value="MATH/TRAF_dom"/>
</dbReference>
<feature type="domain" description="MATH" evidence="2">
    <location>
        <begin position="286"/>
        <end position="423"/>
    </location>
</feature>
<dbReference type="SMART" id="SM00225">
    <property type="entry name" value="BTB"/>
    <property type="match status" value="2"/>
</dbReference>
<keyword evidence="4" id="KW-1185">Reference proteome</keyword>
<dbReference type="AlphaFoldDB" id="A0ABD2JJB6"/>